<dbReference type="PRINTS" id="PR00380">
    <property type="entry name" value="KINESINHEAVY"/>
</dbReference>
<evidence type="ECO:0000259" key="15">
    <source>
        <dbReference type="PROSITE" id="PS50067"/>
    </source>
</evidence>
<feature type="compositionally biased region" description="Basic and acidic residues" evidence="14">
    <location>
        <begin position="971"/>
        <end position="986"/>
    </location>
</feature>
<feature type="coiled-coil region" evidence="13">
    <location>
        <begin position="685"/>
        <end position="759"/>
    </location>
</feature>
<dbReference type="PANTHER" id="PTHR47968:SF35">
    <property type="entry name" value="KINESIN-LIKE PROTEIN KIN-7D, MITOCHONDRIAL ISOFORM X1"/>
    <property type="match status" value="1"/>
</dbReference>
<keyword evidence="8" id="KW-0809">Transit peptide</keyword>
<evidence type="ECO:0000256" key="2">
    <source>
        <dbReference type="ARBA" id="ARBA00022701"/>
    </source>
</evidence>
<name>A0A6J1I0K2_CUCMA</name>
<dbReference type="GeneID" id="111469402"/>
<dbReference type="Gene3D" id="3.30.40.10">
    <property type="entry name" value="Zinc/RING finger domain, C3HC4 (zinc finger)"/>
    <property type="match status" value="1"/>
</dbReference>
<dbReference type="InterPro" id="IPR001841">
    <property type="entry name" value="Znf_RING"/>
</dbReference>
<feature type="region of interest" description="Disordered" evidence="14">
    <location>
        <begin position="823"/>
        <end position="854"/>
    </location>
</feature>
<evidence type="ECO:0000256" key="10">
    <source>
        <dbReference type="ARBA" id="ARBA00023175"/>
    </source>
</evidence>
<feature type="region of interest" description="Disordered" evidence="14">
    <location>
        <begin position="1"/>
        <end position="38"/>
    </location>
</feature>
<evidence type="ECO:0000256" key="3">
    <source>
        <dbReference type="ARBA" id="ARBA00022723"/>
    </source>
</evidence>
<dbReference type="CDD" id="cd16649">
    <property type="entry name" value="mRING-HC-C3HC5_CGRF1-like"/>
    <property type="match status" value="1"/>
</dbReference>
<reference evidence="18 19" key="1">
    <citation type="submission" date="2025-04" db="UniProtKB">
        <authorList>
            <consortium name="RefSeq"/>
        </authorList>
    </citation>
    <scope>IDENTIFICATION</scope>
    <source>
        <tissue evidence="18 19">Young leaves</tissue>
    </source>
</reference>
<keyword evidence="2" id="KW-0493">Microtubule</keyword>
<feature type="coiled-coil region" evidence="13">
    <location>
        <begin position="430"/>
        <end position="505"/>
    </location>
</feature>
<organism evidence="17 19">
    <name type="scientific">Cucurbita maxima</name>
    <name type="common">Pumpkin</name>
    <name type="synonym">Winter squash</name>
    <dbReference type="NCBI Taxonomy" id="3661"/>
    <lineage>
        <taxon>Eukaryota</taxon>
        <taxon>Viridiplantae</taxon>
        <taxon>Streptophyta</taxon>
        <taxon>Embryophyta</taxon>
        <taxon>Tracheophyta</taxon>
        <taxon>Spermatophyta</taxon>
        <taxon>Magnoliopsida</taxon>
        <taxon>eudicotyledons</taxon>
        <taxon>Gunneridae</taxon>
        <taxon>Pentapetalae</taxon>
        <taxon>rosids</taxon>
        <taxon>fabids</taxon>
        <taxon>Cucurbitales</taxon>
        <taxon>Cucurbitaceae</taxon>
        <taxon>Cucurbiteae</taxon>
        <taxon>Cucurbita</taxon>
    </lineage>
</organism>
<dbReference type="InterPro" id="IPR027417">
    <property type="entry name" value="P-loop_NTPase"/>
</dbReference>
<dbReference type="AlphaFoldDB" id="A0A6J1I0K2"/>
<evidence type="ECO:0000313" key="19">
    <source>
        <dbReference type="RefSeq" id="XP_022970426.1"/>
    </source>
</evidence>
<dbReference type="GO" id="GO:0008017">
    <property type="term" value="F:microtubule binding"/>
    <property type="evidence" value="ECO:0007669"/>
    <property type="project" value="InterPro"/>
</dbReference>
<dbReference type="FunFam" id="3.30.40.10:FF:000148">
    <property type="entry name" value="Kinesin-like protein KIN-7D, mitochondrial"/>
    <property type="match status" value="1"/>
</dbReference>
<feature type="compositionally biased region" description="Low complexity" evidence="14">
    <location>
        <begin position="1"/>
        <end position="13"/>
    </location>
</feature>
<dbReference type="Pfam" id="PF13920">
    <property type="entry name" value="zf-C3HC4_3"/>
    <property type="match status" value="1"/>
</dbReference>
<dbReference type="SUPFAM" id="SSF52540">
    <property type="entry name" value="P-loop containing nucleoside triphosphate hydrolases"/>
    <property type="match status" value="1"/>
</dbReference>
<dbReference type="PROSITE" id="PS50067">
    <property type="entry name" value="KINESIN_MOTOR_2"/>
    <property type="match status" value="1"/>
</dbReference>
<keyword evidence="3" id="KW-0479">Metal-binding</keyword>
<sequence>MASSSRTRSSSPFSHRKSVASSYYSSPSPSSFTNGKMIPRPCSSSASSHYGMGGGFGSRSMAHGRGVSDSMHYGGGGYGDCSPVGFISDDLIAEPVDELRNGDSISVTIRFRPLSEREFLKGDEIAWYADGDKIVRNEYNPVTAYGFDRVFGPETISQEVYEVAAKPVVKSAMEGVNGTVFAYGVTSSGKTHTMHGDQNSPGIIPLAIKDVFSIIQDTPGREFLLRVSYLEIYNEVINDLLDPTAQNLRVREDAQGTYVEGIKEEVVLSPGHALSFIAAGEEHRHVGSNNFNLFSSRSHTIFTLMIESSAHGDEYDGVIFSQLNLIDLAGSESSKTETTGLRRKEGAYINKSLLTLGTVIGKLSEGKASHVPYRDSKLTRLLQSSLSGHGHVSLICTVTPASSNMEETHNTLKFASRAKRVEIYASRNKIIDEKSLIKKYQREISTLKQELDQLKRGVIVGVNHEEIMNLRQQLEAGQVKMQSRLEEEEEAKVALMSRIQRLTKLILVSSKNSIPGCLSDVPSHQRNKSSFDDKFEVPQELLSESENQNDPSSILHSDVSSIQLNGEGLPAASVITGSTNDEMSMSDQMDLLVEQVKMLAGEVAFKTSTLKRLVEQSVDDPDGSTVQIQDLEHEIQEKKRQMRALEQRIAEGDKSSVSSASVAEMQQTVTRLMTKCSEKDFELEIKTADNRVLQEQLQNKCAENKELQEKVEHLEHQLASVTSNKLPTSSEHCLPEKYIEELKKKIQSQEIENENLKLESVHFSEEISGLHVQNQKLAEEASYAKELASAAAVELKNLAAEVTKLSLQNSKLEKELLSAQELTHSKNTQNNYGGNRKYSDGARPGRKGRLSGRSNDVSAAACDDFDFWNLDPDDLKMELHARKQREEALEAALAEKELIENDYSKKMEEAKKREAALENDLANMWVLVAKLKKEGGGGAISDVKSDARQDSGMDNIIDTTTTNDNETLTISKEDTVPVDDSKKPEETREEEPEPLVVRLKARMQEMKEKDLKCLGNVDTNSHMCKVCFELPTAAILLPCRHFCLCKSCSLACSECPICRTKIVDRLFAFTS</sequence>
<dbReference type="InterPro" id="IPR036961">
    <property type="entry name" value="Kinesin_motor_dom_sf"/>
</dbReference>
<keyword evidence="10 12" id="KW-0505">Motor protein</keyword>
<dbReference type="RefSeq" id="XP_022970426.1">
    <property type="nucleotide sequence ID" value="XM_023114658.1"/>
</dbReference>
<keyword evidence="4 12" id="KW-0547">Nucleotide-binding</keyword>
<dbReference type="GO" id="GO:0007018">
    <property type="term" value="P:microtubule-based movement"/>
    <property type="evidence" value="ECO:0007669"/>
    <property type="project" value="InterPro"/>
</dbReference>
<evidence type="ECO:0000256" key="12">
    <source>
        <dbReference type="PROSITE-ProRule" id="PRU00283"/>
    </source>
</evidence>
<feature type="compositionally biased region" description="Polar residues" evidence="14">
    <location>
        <begin position="823"/>
        <end position="833"/>
    </location>
</feature>
<dbReference type="Proteomes" id="UP000504608">
    <property type="component" value="Unplaced"/>
</dbReference>
<dbReference type="GO" id="GO:0008270">
    <property type="term" value="F:zinc ion binding"/>
    <property type="evidence" value="ECO:0007669"/>
    <property type="project" value="UniProtKB-KW"/>
</dbReference>
<gene>
    <name evidence="18 19 20" type="primary">LOC111469402</name>
</gene>
<feature type="binding site" evidence="12">
    <location>
        <begin position="184"/>
        <end position="191"/>
    </location>
    <ligand>
        <name>ATP</name>
        <dbReference type="ChEBI" id="CHEBI:30616"/>
    </ligand>
</feature>
<evidence type="ECO:0000313" key="18">
    <source>
        <dbReference type="RefSeq" id="XP_022970416.1"/>
    </source>
</evidence>
<evidence type="ECO:0000256" key="8">
    <source>
        <dbReference type="ARBA" id="ARBA00022946"/>
    </source>
</evidence>
<dbReference type="OrthoDB" id="3176171at2759"/>
<dbReference type="SMART" id="SM00129">
    <property type="entry name" value="KISc"/>
    <property type="match status" value="1"/>
</dbReference>
<feature type="region of interest" description="Disordered" evidence="14">
    <location>
        <begin position="938"/>
        <end position="993"/>
    </location>
</feature>
<feature type="domain" description="Kinesin motor" evidence="15">
    <location>
        <begin position="104"/>
        <end position="421"/>
    </location>
</feature>
<proteinExistence type="inferred from homology"/>
<dbReference type="InterPro" id="IPR019821">
    <property type="entry name" value="Kinesin_motor_CS"/>
</dbReference>
<dbReference type="InterPro" id="IPR013083">
    <property type="entry name" value="Znf_RING/FYVE/PHD"/>
</dbReference>
<feature type="coiled-coil region" evidence="13">
    <location>
        <begin position="628"/>
        <end position="655"/>
    </location>
</feature>
<dbReference type="FunFam" id="3.40.850.10:FF:000014">
    <property type="entry name" value="Kinesin-like protein KIN-7G"/>
    <property type="match status" value="1"/>
</dbReference>
<accession>A0A6J1I0K2</accession>
<dbReference type="GO" id="GO:0005874">
    <property type="term" value="C:microtubule"/>
    <property type="evidence" value="ECO:0007669"/>
    <property type="project" value="UniProtKB-KW"/>
</dbReference>
<feature type="compositionally biased region" description="Low complexity" evidence="14">
    <location>
        <begin position="21"/>
        <end position="31"/>
    </location>
</feature>
<dbReference type="Gene3D" id="3.40.850.10">
    <property type="entry name" value="Kinesin motor domain"/>
    <property type="match status" value="1"/>
</dbReference>
<evidence type="ECO:0000256" key="1">
    <source>
        <dbReference type="ARBA" id="ARBA00007310"/>
    </source>
</evidence>
<feature type="domain" description="RING-type" evidence="16">
    <location>
        <begin position="1024"/>
        <end position="1059"/>
    </location>
</feature>
<comment type="similarity">
    <text evidence="1">Belongs to the TRAFAC class myosin-kinesin ATPase superfamily. Kinesin family. KIN-7 subfamily.</text>
</comment>
<protein>
    <submittedName>
        <fullName evidence="18 19">Kinesin-like protein KIN-7D, mitochondrial isoform X1</fullName>
    </submittedName>
</protein>
<keyword evidence="7 12" id="KW-0067">ATP-binding</keyword>
<feature type="coiled-coil region" evidence="13">
    <location>
        <begin position="882"/>
        <end position="920"/>
    </location>
</feature>
<evidence type="ECO:0000256" key="11">
    <source>
        <dbReference type="PROSITE-ProRule" id="PRU00175"/>
    </source>
</evidence>
<dbReference type="Pfam" id="PF00225">
    <property type="entry name" value="Kinesin"/>
    <property type="match status" value="1"/>
</dbReference>
<evidence type="ECO:0000256" key="9">
    <source>
        <dbReference type="ARBA" id="ARBA00023054"/>
    </source>
</evidence>
<keyword evidence="9 13" id="KW-0175">Coiled coil</keyword>
<dbReference type="SUPFAM" id="SSF57850">
    <property type="entry name" value="RING/U-box"/>
    <property type="match status" value="1"/>
</dbReference>
<dbReference type="PROSITE" id="PS00411">
    <property type="entry name" value="KINESIN_MOTOR_1"/>
    <property type="match status" value="1"/>
</dbReference>
<dbReference type="GO" id="GO:0003777">
    <property type="term" value="F:microtubule motor activity"/>
    <property type="evidence" value="ECO:0007669"/>
    <property type="project" value="InterPro"/>
</dbReference>
<keyword evidence="6" id="KW-0862">Zinc</keyword>
<evidence type="ECO:0000256" key="14">
    <source>
        <dbReference type="SAM" id="MobiDB-lite"/>
    </source>
</evidence>
<dbReference type="PANTHER" id="PTHR47968">
    <property type="entry name" value="CENTROMERE PROTEIN E"/>
    <property type="match status" value="1"/>
</dbReference>
<keyword evidence="17" id="KW-1185">Reference proteome</keyword>
<dbReference type="InterPro" id="IPR027640">
    <property type="entry name" value="Kinesin-like_fam"/>
</dbReference>
<feature type="compositionally biased region" description="Low complexity" evidence="14">
    <location>
        <begin position="954"/>
        <end position="970"/>
    </location>
</feature>
<evidence type="ECO:0000256" key="7">
    <source>
        <dbReference type="ARBA" id="ARBA00022840"/>
    </source>
</evidence>
<feature type="coiled-coil region" evidence="13">
    <location>
        <begin position="795"/>
        <end position="822"/>
    </location>
</feature>
<evidence type="ECO:0000256" key="5">
    <source>
        <dbReference type="ARBA" id="ARBA00022771"/>
    </source>
</evidence>
<dbReference type="KEGG" id="cmax:111469402"/>
<dbReference type="CDD" id="cd01374">
    <property type="entry name" value="KISc_CENP_E"/>
    <property type="match status" value="1"/>
</dbReference>
<evidence type="ECO:0000313" key="17">
    <source>
        <dbReference type="Proteomes" id="UP000504608"/>
    </source>
</evidence>
<evidence type="ECO:0000256" key="6">
    <source>
        <dbReference type="ARBA" id="ARBA00022833"/>
    </source>
</evidence>
<dbReference type="InterPro" id="IPR001752">
    <property type="entry name" value="Kinesin_motor_dom"/>
</dbReference>
<dbReference type="RefSeq" id="XP_022970416.1">
    <property type="nucleotide sequence ID" value="XM_023114648.1"/>
</dbReference>
<evidence type="ECO:0000256" key="13">
    <source>
        <dbReference type="SAM" id="Coils"/>
    </source>
</evidence>
<keyword evidence="5 11" id="KW-0863">Zinc-finger</keyword>
<evidence type="ECO:0000259" key="16">
    <source>
        <dbReference type="PROSITE" id="PS50089"/>
    </source>
</evidence>
<dbReference type="GO" id="GO:0005524">
    <property type="term" value="F:ATP binding"/>
    <property type="evidence" value="ECO:0007669"/>
    <property type="project" value="UniProtKB-UniRule"/>
</dbReference>
<dbReference type="PROSITE" id="PS50089">
    <property type="entry name" value="ZF_RING_2"/>
    <property type="match status" value="1"/>
</dbReference>
<dbReference type="RefSeq" id="XP_022970434.1">
    <property type="nucleotide sequence ID" value="XM_023114666.1"/>
</dbReference>
<evidence type="ECO:0000256" key="4">
    <source>
        <dbReference type="ARBA" id="ARBA00022741"/>
    </source>
</evidence>
<evidence type="ECO:0000313" key="20">
    <source>
        <dbReference type="RefSeq" id="XP_022970434.1"/>
    </source>
</evidence>